<proteinExistence type="inferred from homology"/>
<dbReference type="Pfam" id="PF13813">
    <property type="entry name" value="MBOAT_2"/>
    <property type="match status" value="1"/>
</dbReference>
<feature type="transmembrane region" description="Helical" evidence="9">
    <location>
        <begin position="6"/>
        <end position="25"/>
    </location>
</feature>
<organism evidence="11 12">
    <name type="scientific">Artemisia annua</name>
    <name type="common">Sweet wormwood</name>
    <dbReference type="NCBI Taxonomy" id="35608"/>
    <lineage>
        <taxon>Eukaryota</taxon>
        <taxon>Viridiplantae</taxon>
        <taxon>Streptophyta</taxon>
        <taxon>Embryophyta</taxon>
        <taxon>Tracheophyta</taxon>
        <taxon>Spermatophyta</taxon>
        <taxon>Magnoliopsida</taxon>
        <taxon>eudicotyledons</taxon>
        <taxon>Gunneridae</taxon>
        <taxon>Pentapetalae</taxon>
        <taxon>asterids</taxon>
        <taxon>campanulids</taxon>
        <taxon>Asterales</taxon>
        <taxon>Asteraceae</taxon>
        <taxon>Asteroideae</taxon>
        <taxon>Anthemideae</taxon>
        <taxon>Artemisiinae</taxon>
        <taxon>Artemisia</taxon>
    </lineage>
</organism>
<feature type="transmembrane region" description="Helical" evidence="9">
    <location>
        <begin position="174"/>
        <end position="203"/>
    </location>
</feature>
<reference evidence="11 12" key="1">
    <citation type="journal article" date="2018" name="Mol. Plant">
        <title>The genome of Artemisia annua provides insight into the evolution of Asteraceae family and artemisinin biosynthesis.</title>
        <authorList>
            <person name="Shen Q."/>
            <person name="Zhang L."/>
            <person name="Liao Z."/>
            <person name="Wang S."/>
            <person name="Yan T."/>
            <person name="Shi P."/>
            <person name="Liu M."/>
            <person name="Fu X."/>
            <person name="Pan Q."/>
            <person name="Wang Y."/>
            <person name="Lv Z."/>
            <person name="Lu X."/>
            <person name="Zhang F."/>
            <person name="Jiang W."/>
            <person name="Ma Y."/>
            <person name="Chen M."/>
            <person name="Hao X."/>
            <person name="Li L."/>
            <person name="Tang Y."/>
            <person name="Lv G."/>
            <person name="Zhou Y."/>
            <person name="Sun X."/>
            <person name="Brodelius P.E."/>
            <person name="Rose J.K.C."/>
            <person name="Tang K."/>
        </authorList>
    </citation>
    <scope>NUCLEOTIDE SEQUENCE [LARGE SCALE GENOMIC DNA]</scope>
    <source>
        <strain evidence="12">cv. Huhao1</strain>
        <tissue evidence="11">Leaf</tissue>
    </source>
</reference>
<comment type="subcellular location">
    <subcellularLocation>
        <location evidence="1">Membrane</location>
        <topology evidence="1">Multi-pass membrane protein</topology>
    </subcellularLocation>
</comment>
<dbReference type="GO" id="GO:0016020">
    <property type="term" value="C:membrane"/>
    <property type="evidence" value="ECO:0007669"/>
    <property type="project" value="UniProtKB-SubCell"/>
</dbReference>
<evidence type="ECO:0000259" key="10">
    <source>
        <dbReference type="Pfam" id="PF13813"/>
    </source>
</evidence>
<keyword evidence="7 9" id="KW-0472">Membrane</keyword>
<gene>
    <name evidence="11" type="ORF">CTI12_AA249230</name>
</gene>
<keyword evidence="8 11" id="KW-0012">Acyltransferase</keyword>
<dbReference type="STRING" id="35608.A0A2U1NMM7"/>
<keyword evidence="3 11" id="KW-0808">Transferase</keyword>
<evidence type="ECO:0000313" key="11">
    <source>
        <dbReference type="EMBL" id="PWA74767.1"/>
    </source>
</evidence>
<evidence type="ECO:0000256" key="5">
    <source>
        <dbReference type="ARBA" id="ARBA00022989"/>
    </source>
</evidence>
<feature type="transmembrane region" description="Helical" evidence="9">
    <location>
        <begin position="289"/>
        <end position="307"/>
    </location>
</feature>
<evidence type="ECO:0000256" key="8">
    <source>
        <dbReference type="ARBA" id="ARBA00023315"/>
    </source>
</evidence>
<dbReference type="InterPro" id="IPR032805">
    <property type="entry name" value="Wax_synthase_dom"/>
</dbReference>
<feature type="domain" description="Wax synthase" evidence="10">
    <location>
        <begin position="211"/>
        <end position="290"/>
    </location>
</feature>
<keyword evidence="4 9" id="KW-0812">Transmembrane</keyword>
<evidence type="ECO:0000256" key="2">
    <source>
        <dbReference type="ARBA" id="ARBA00007282"/>
    </source>
</evidence>
<dbReference type="GO" id="GO:0006629">
    <property type="term" value="P:lipid metabolic process"/>
    <property type="evidence" value="ECO:0007669"/>
    <property type="project" value="UniProtKB-KW"/>
</dbReference>
<dbReference type="OrthoDB" id="1077582at2759"/>
<evidence type="ECO:0000256" key="4">
    <source>
        <dbReference type="ARBA" id="ARBA00022692"/>
    </source>
</evidence>
<dbReference type="PANTHER" id="PTHR31595:SF52">
    <property type="entry name" value="LONG-CHAIN-ALCOHOL O-FATTY-ACYLTRANSFERASE"/>
    <property type="match status" value="1"/>
</dbReference>
<sequence>MMEGEIHKLIFVFTINVVALCYSYYISSKLPKGIYRFISLLPVFYLFTILPLFLTSRFASAATNFFFTWLGNFKLILFAFDHGPLYPMKSLIHFITIGSLPVQISKNISHDRHEKGKSESSQAQRQEHQGHSYSYMHKMFSYHLGTRMGPIKFLGFPILIELVCNHKQNLNPHYILLSIYIMLIYFVVEYMVLVLNTVAWIVLGVDLDLPFNEPYLATSLQDFWGRRWNLTVSNILRHTIFKPIINIFSNKDWAPFSAVMASFLVSGLMHELFFYYVTRVNPTWEIASYFMLQGICVVVELLAKRALAGTLVIPVAVSRLFTVGFVVVTSFWLFFPPLIRSNADVKAIEEFKLLVYFAKTIVTKSLKCSKCLFMDSYCNVA</sequence>
<feature type="transmembrane region" description="Helical" evidence="9">
    <location>
        <begin position="256"/>
        <end position="277"/>
    </location>
</feature>
<evidence type="ECO:0000256" key="3">
    <source>
        <dbReference type="ARBA" id="ARBA00022679"/>
    </source>
</evidence>
<feature type="transmembrane region" description="Helical" evidence="9">
    <location>
        <begin position="313"/>
        <end position="335"/>
    </location>
</feature>
<keyword evidence="6" id="KW-0443">Lipid metabolism</keyword>
<keyword evidence="12" id="KW-1185">Reference proteome</keyword>
<name>A0A2U1NMM7_ARTAN</name>
<comment type="similarity">
    <text evidence="2">Belongs to the wax synthase family.</text>
</comment>
<evidence type="ECO:0000256" key="7">
    <source>
        <dbReference type="ARBA" id="ARBA00023136"/>
    </source>
</evidence>
<feature type="transmembrane region" description="Helical" evidence="9">
    <location>
        <begin position="61"/>
        <end position="80"/>
    </location>
</feature>
<evidence type="ECO:0000313" key="12">
    <source>
        <dbReference type="Proteomes" id="UP000245207"/>
    </source>
</evidence>
<evidence type="ECO:0000256" key="1">
    <source>
        <dbReference type="ARBA" id="ARBA00004141"/>
    </source>
</evidence>
<protein>
    <submittedName>
        <fullName evidence="11">Putative long-chain-alcohol O-fatty-acyltransferase 3</fullName>
    </submittedName>
</protein>
<comment type="caution">
    <text evidence="11">The sequence shown here is derived from an EMBL/GenBank/DDBJ whole genome shotgun (WGS) entry which is preliminary data.</text>
</comment>
<dbReference type="InterPro" id="IPR044851">
    <property type="entry name" value="Wax_synthase"/>
</dbReference>
<dbReference type="PANTHER" id="PTHR31595">
    <property type="entry name" value="LONG-CHAIN-ALCOHOL O-FATTY-ACYLTRANSFERASE 3-RELATED"/>
    <property type="match status" value="1"/>
</dbReference>
<dbReference type="GO" id="GO:0008374">
    <property type="term" value="F:O-acyltransferase activity"/>
    <property type="evidence" value="ECO:0007669"/>
    <property type="project" value="InterPro"/>
</dbReference>
<dbReference type="EMBL" id="PKPP01002516">
    <property type="protein sequence ID" value="PWA74767.1"/>
    <property type="molecule type" value="Genomic_DNA"/>
</dbReference>
<accession>A0A2U1NMM7</accession>
<evidence type="ECO:0000256" key="6">
    <source>
        <dbReference type="ARBA" id="ARBA00023098"/>
    </source>
</evidence>
<dbReference type="Proteomes" id="UP000245207">
    <property type="component" value="Unassembled WGS sequence"/>
</dbReference>
<keyword evidence="5 9" id="KW-1133">Transmembrane helix</keyword>
<evidence type="ECO:0000256" key="9">
    <source>
        <dbReference type="SAM" id="Phobius"/>
    </source>
</evidence>
<feature type="transmembrane region" description="Helical" evidence="9">
    <location>
        <begin position="37"/>
        <end position="55"/>
    </location>
</feature>
<dbReference type="AlphaFoldDB" id="A0A2U1NMM7"/>